<feature type="coiled-coil region" evidence="1">
    <location>
        <begin position="116"/>
        <end position="143"/>
    </location>
</feature>
<proteinExistence type="predicted"/>
<dbReference type="AlphaFoldDB" id="A0A850QG87"/>
<evidence type="ECO:0000259" key="2">
    <source>
        <dbReference type="Pfam" id="PF11740"/>
    </source>
</evidence>
<dbReference type="GO" id="GO:0003677">
    <property type="term" value="F:DNA binding"/>
    <property type="evidence" value="ECO:0007669"/>
    <property type="project" value="UniProtKB-KW"/>
</dbReference>
<dbReference type="Gene3D" id="1.10.287.1490">
    <property type="match status" value="1"/>
</dbReference>
<feature type="coiled-coil region" evidence="1">
    <location>
        <begin position="256"/>
        <end position="332"/>
    </location>
</feature>
<sequence length="348" mass="39329">MARTGLYKSEVEKARNSLIAQGRHPSVDAVRIALGNTGSKTTIHKYLKELEEENGGTVDRQVTISAALQNLVAQLATQLEVEASNRIADMSVEVLEKDRLHAAEIEEVNAKHTQTKEKLDLTIAAIKQEIDLHEQTREALQSESMTRHTLAQQVMNLKERLAENDAYRHSLEEKHQHARDALDHYRASVKEQRDQDIRRHEQQMQQLQAELRQLQQTLVAKQNEITRLNQDGARWVAEISQAQKTIYEDKANLTKLNNQIEAHKAIEQKAKTLQALLTEKDTQIKALEAMQSQSEANQHELKHQLHHMEIDLASANAKLEAQEQMMADLKSLLSTSVVVNSGEAPPVG</sequence>
<dbReference type="Pfam" id="PF11740">
    <property type="entry name" value="KfrA_N"/>
    <property type="match status" value="1"/>
</dbReference>
<name>A0A850QG87_9BURK</name>
<keyword evidence="4" id="KW-1185">Reference proteome</keyword>
<dbReference type="RefSeq" id="WP_176805259.1">
    <property type="nucleotide sequence ID" value="NZ_JABXYJ010000026.1"/>
</dbReference>
<evidence type="ECO:0000313" key="3">
    <source>
        <dbReference type="EMBL" id="NVO79532.1"/>
    </source>
</evidence>
<comment type="caution">
    <text evidence="3">The sequence shown here is derived from an EMBL/GenBank/DDBJ whole genome shotgun (WGS) entry which is preliminary data.</text>
</comment>
<gene>
    <name evidence="3" type="ORF">HV832_17100</name>
</gene>
<feature type="domain" description="KfrA N-terminal DNA-binding" evidence="2">
    <location>
        <begin position="8"/>
        <end position="117"/>
    </location>
</feature>
<accession>A0A850QG87</accession>
<reference evidence="3 4" key="1">
    <citation type="submission" date="2020-06" db="EMBL/GenBank/DDBJ databases">
        <authorList>
            <person name="Qiu C."/>
            <person name="Liu Z."/>
        </authorList>
    </citation>
    <scope>NUCLEOTIDE SEQUENCE [LARGE SCALE GENOMIC DNA]</scope>
    <source>
        <strain evidence="3 4">EM 1</strain>
    </source>
</reference>
<dbReference type="EMBL" id="JABXYJ010000026">
    <property type="protein sequence ID" value="NVO79532.1"/>
    <property type="molecule type" value="Genomic_DNA"/>
</dbReference>
<evidence type="ECO:0000313" key="4">
    <source>
        <dbReference type="Proteomes" id="UP000588051"/>
    </source>
</evidence>
<evidence type="ECO:0000256" key="1">
    <source>
        <dbReference type="SAM" id="Coils"/>
    </source>
</evidence>
<feature type="coiled-coil region" evidence="1">
    <location>
        <begin position="190"/>
        <end position="231"/>
    </location>
</feature>
<keyword evidence="1" id="KW-0175">Coiled coil</keyword>
<keyword evidence="3" id="KW-0238">DNA-binding</keyword>
<protein>
    <submittedName>
        <fullName evidence="3">DNA-binding protein</fullName>
    </submittedName>
</protein>
<dbReference type="InterPro" id="IPR021104">
    <property type="entry name" value="KfrA_DNA-bd_N"/>
</dbReference>
<organism evidence="3 4">
    <name type="scientific">Undibacterium oligocarboniphilum</name>
    <dbReference type="NCBI Taxonomy" id="666702"/>
    <lineage>
        <taxon>Bacteria</taxon>
        <taxon>Pseudomonadati</taxon>
        <taxon>Pseudomonadota</taxon>
        <taxon>Betaproteobacteria</taxon>
        <taxon>Burkholderiales</taxon>
        <taxon>Oxalobacteraceae</taxon>
        <taxon>Undibacterium</taxon>
    </lineage>
</organism>
<dbReference type="Proteomes" id="UP000588051">
    <property type="component" value="Unassembled WGS sequence"/>
</dbReference>